<comment type="subcellular location">
    <subcellularLocation>
        <location evidence="1">Cell membrane</location>
    </subcellularLocation>
</comment>
<keyword evidence="2" id="KW-0813">Transport</keyword>
<dbReference type="PATRIC" id="fig|1397.4.peg.3157"/>
<evidence type="ECO:0000256" key="2">
    <source>
        <dbReference type="ARBA" id="ARBA00022448"/>
    </source>
</evidence>
<dbReference type="PANTHER" id="PTHR47737:SF1">
    <property type="entry name" value="GLYCINE BETAINE_PROLINE BETAINE TRANSPORT SYSTEM PERMEASE PROTEIN PROW"/>
    <property type="match status" value="1"/>
</dbReference>
<dbReference type="GO" id="GO:0043190">
    <property type="term" value="C:ATP-binding cassette (ABC) transporter complex"/>
    <property type="evidence" value="ECO:0007669"/>
    <property type="project" value="InterPro"/>
</dbReference>
<dbReference type="InterPro" id="IPR007210">
    <property type="entry name" value="ABC_Gly_betaine_transp_sub-bd"/>
</dbReference>
<feature type="signal peptide" evidence="5">
    <location>
        <begin position="1"/>
        <end position="26"/>
    </location>
</feature>
<dbReference type="Gene3D" id="3.40.190.100">
    <property type="entry name" value="Glycine betaine-binding periplasmic protein, domain 2"/>
    <property type="match status" value="1"/>
</dbReference>
<dbReference type="GO" id="GO:0031460">
    <property type="term" value="P:glycine betaine transport"/>
    <property type="evidence" value="ECO:0007669"/>
    <property type="project" value="TreeGrafter"/>
</dbReference>
<sequence length="290" mass="32215">MKKLKLSFLMLLLFTLLIGCSSQNQNTGGSESGDSKTVTFGVTPWTSTIPPTKVAKLLLEDMGYTVKEKNADAGGVYTGLSRGDLDVFMDAWLPDMHANYMNRYKNQLEDLAVSYKEGELGWVIPSNIEGIDSIEDLKGKENLFGGKVYGIEEGAGMTVTSKEMIEEYGLDLEYVASSEGGMLAQASKFIKSGDPVLFLGWRPHPMFVDYDLKVLEDPKGFFKTSEVHVVVNNGLKEKSPEVHEFLSNWSMPVEDIEEMIVKIEDGANEEEVAQEWIDNNQDKVNAMLGK</sequence>
<feature type="chain" id="PRO_5039053424" evidence="5">
    <location>
        <begin position="27"/>
        <end position="290"/>
    </location>
</feature>
<dbReference type="GO" id="GO:0015871">
    <property type="term" value="P:choline transport"/>
    <property type="evidence" value="ECO:0007669"/>
    <property type="project" value="TreeGrafter"/>
</dbReference>
<feature type="domain" description="ABC-type glycine betaine transport system substrate-binding" evidence="6">
    <location>
        <begin position="36"/>
        <end position="278"/>
    </location>
</feature>
<dbReference type="GO" id="GO:0015226">
    <property type="term" value="F:carnitine transmembrane transporter activity"/>
    <property type="evidence" value="ECO:0007669"/>
    <property type="project" value="TreeGrafter"/>
</dbReference>
<evidence type="ECO:0000259" key="6">
    <source>
        <dbReference type="Pfam" id="PF04069"/>
    </source>
</evidence>
<dbReference type="EMBL" id="LDPH01000003">
    <property type="protein sequence ID" value="KLV27561.1"/>
    <property type="molecule type" value="Genomic_DNA"/>
</dbReference>
<organism evidence="7 8">
    <name type="scientific">Niallia circulans</name>
    <name type="common">Bacillus circulans</name>
    <dbReference type="NCBI Taxonomy" id="1397"/>
    <lineage>
        <taxon>Bacteria</taxon>
        <taxon>Bacillati</taxon>
        <taxon>Bacillota</taxon>
        <taxon>Bacilli</taxon>
        <taxon>Bacillales</taxon>
        <taxon>Bacillaceae</taxon>
        <taxon>Niallia</taxon>
    </lineage>
</organism>
<reference evidence="7 8" key="1">
    <citation type="submission" date="2015-05" db="EMBL/GenBank/DDBJ databases">
        <title>Whole genome sequence and identification of bacterial endophytes from Costus igneus.</title>
        <authorList>
            <person name="Lee Y.P."/>
            <person name="Gan H.M."/>
            <person name="Eng W."/>
            <person name="Wheatley M.S."/>
            <person name="Caraballo A."/>
            <person name="Polter S."/>
            <person name="Savka M.A."/>
            <person name="Hudson A.O."/>
        </authorList>
    </citation>
    <scope>NUCLEOTIDE SEQUENCE [LARGE SCALE GENOMIC DNA]</scope>
    <source>
        <strain evidence="7 8">RIT379</strain>
    </source>
</reference>
<dbReference type="SUPFAM" id="SSF53850">
    <property type="entry name" value="Periplasmic binding protein-like II"/>
    <property type="match status" value="1"/>
</dbReference>
<evidence type="ECO:0000256" key="1">
    <source>
        <dbReference type="ARBA" id="ARBA00004236"/>
    </source>
</evidence>
<evidence type="ECO:0000313" key="8">
    <source>
        <dbReference type="Proteomes" id="UP000036045"/>
    </source>
</evidence>
<evidence type="ECO:0000313" key="7">
    <source>
        <dbReference type="EMBL" id="KLV27561.1"/>
    </source>
</evidence>
<keyword evidence="3" id="KW-1003">Cell membrane</keyword>
<dbReference type="GO" id="GO:0005275">
    <property type="term" value="F:amine transmembrane transporter activity"/>
    <property type="evidence" value="ECO:0007669"/>
    <property type="project" value="TreeGrafter"/>
</dbReference>
<keyword evidence="4" id="KW-0472">Membrane</keyword>
<evidence type="ECO:0000256" key="5">
    <source>
        <dbReference type="SAM" id="SignalP"/>
    </source>
</evidence>
<dbReference type="Gene3D" id="3.40.190.10">
    <property type="entry name" value="Periplasmic binding protein-like II"/>
    <property type="match status" value="1"/>
</dbReference>
<accession>A0A0J1INM3</accession>
<name>A0A0J1INM3_NIACI</name>
<evidence type="ECO:0000256" key="3">
    <source>
        <dbReference type="ARBA" id="ARBA00022475"/>
    </source>
</evidence>
<dbReference type="RefSeq" id="WP_047940880.1">
    <property type="nucleotide sequence ID" value="NZ_CP053989.1"/>
</dbReference>
<gene>
    <name evidence="7" type="ORF">ABW02_05260</name>
</gene>
<dbReference type="PANTHER" id="PTHR47737">
    <property type="entry name" value="GLYCINE BETAINE/PROLINE BETAINE TRANSPORT SYSTEM PERMEASE PROTEIN PROW"/>
    <property type="match status" value="1"/>
</dbReference>
<dbReference type="GeneID" id="56351979"/>
<evidence type="ECO:0000256" key="4">
    <source>
        <dbReference type="ARBA" id="ARBA00023136"/>
    </source>
</evidence>
<dbReference type="Proteomes" id="UP000036045">
    <property type="component" value="Unassembled WGS sequence"/>
</dbReference>
<keyword evidence="8" id="KW-1185">Reference proteome</keyword>
<comment type="caution">
    <text evidence="7">The sequence shown here is derived from an EMBL/GenBank/DDBJ whole genome shotgun (WGS) entry which is preliminary data.</text>
</comment>
<dbReference type="Pfam" id="PF04069">
    <property type="entry name" value="OpuAC"/>
    <property type="match status" value="1"/>
</dbReference>
<proteinExistence type="predicted"/>
<keyword evidence="5" id="KW-0732">Signal</keyword>
<dbReference type="PROSITE" id="PS51257">
    <property type="entry name" value="PROKAR_LIPOPROTEIN"/>
    <property type="match status" value="1"/>
</dbReference>
<dbReference type="OrthoDB" id="9787902at2"/>
<dbReference type="CDD" id="cd13639">
    <property type="entry name" value="PBP2_OpuAC_like"/>
    <property type="match status" value="1"/>
</dbReference>
<dbReference type="AlphaFoldDB" id="A0A0J1INM3"/>
<protein>
    <submittedName>
        <fullName evidence="7">Glycine/betaine ABC transporter substrate-binding protein</fullName>
    </submittedName>
</protein>